<proteinExistence type="predicted"/>
<dbReference type="RefSeq" id="WP_162371229.1">
    <property type="nucleotide sequence ID" value="NZ_JAAEEH010000042.1"/>
</dbReference>
<gene>
    <name evidence="1" type="ORF">GXN74_12230</name>
</gene>
<sequence>MPSVRTKEFALYKGEEMLGIGTIDELAEMQGVKPETIRFYLYPAYQRRVRNAKNRMVLVRLDQEDE</sequence>
<reference evidence="1 2" key="1">
    <citation type="submission" date="2020-01" db="EMBL/GenBank/DDBJ databases">
        <title>Anaeroalcalibacter tamaniensis gen. nov., sp. nov., moderately halophilic strictly anaerobic fermenter bacterium from mud volcano of Taman peninsula.</title>
        <authorList>
            <person name="Frolova A."/>
            <person name="Merkel A.Y."/>
            <person name="Slobodkin A.I."/>
        </authorList>
    </citation>
    <scope>NUCLEOTIDE SEQUENCE [LARGE SCALE GENOMIC DNA]</scope>
    <source>
        <strain evidence="1 2">F-3ap</strain>
    </source>
</reference>
<accession>A0A7X5KP07</accession>
<dbReference type="AlphaFoldDB" id="A0A7X5KP07"/>
<comment type="caution">
    <text evidence="1">The sequence shown here is derived from an EMBL/GenBank/DDBJ whole genome shotgun (WGS) entry which is preliminary data.</text>
</comment>
<protein>
    <submittedName>
        <fullName evidence="1">Uncharacterized protein</fullName>
    </submittedName>
</protein>
<keyword evidence="2" id="KW-1185">Reference proteome</keyword>
<dbReference type="Proteomes" id="UP000461585">
    <property type="component" value="Unassembled WGS sequence"/>
</dbReference>
<organism evidence="1 2">
    <name type="scientific">Anaerotalea alkaliphila</name>
    <dbReference type="NCBI Taxonomy" id="2662126"/>
    <lineage>
        <taxon>Bacteria</taxon>
        <taxon>Bacillati</taxon>
        <taxon>Bacillota</taxon>
        <taxon>Clostridia</taxon>
        <taxon>Eubacteriales</taxon>
        <taxon>Anaerotalea</taxon>
    </lineage>
</organism>
<name>A0A7X5KP07_9FIRM</name>
<evidence type="ECO:0000313" key="1">
    <source>
        <dbReference type="EMBL" id="NDL68504.1"/>
    </source>
</evidence>
<evidence type="ECO:0000313" key="2">
    <source>
        <dbReference type="Proteomes" id="UP000461585"/>
    </source>
</evidence>
<dbReference type="EMBL" id="JAAEEH010000042">
    <property type="protein sequence ID" value="NDL68504.1"/>
    <property type="molecule type" value="Genomic_DNA"/>
</dbReference>